<reference evidence="1 2" key="1">
    <citation type="submission" date="2022-06" db="EMBL/GenBank/DDBJ databases">
        <title>Genomic Encyclopedia of Archaeal and Bacterial Type Strains, Phase II (KMG-II): from individual species to whole genera.</title>
        <authorList>
            <person name="Goeker M."/>
        </authorList>
    </citation>
    <scope>NUCLEOTIDE SEQUENCE [LARGE SCALE GENOMIC DNA]</scope>
    <source>
        <strain evidence="1 2">DSM 40477</strain>
    </source>
</reference>
<gene>
    <name evidence="1" type="ORF">LX15_005038</name>
</gene>
<protein>
    <submittedName>
        <fullName evidence="1">Uncharacterized protein</fullName>
    </submittedName>
</protein>
<dbReference type="RefSeq" id="WP_253672150.1">
    <property type="nucleotide sequence ID" value="NZ_JAMTCP010000039.1"/>
</dbReference>
<dbReference type="Proteomes" id="UP001205311">
    <property type="component" value="Unassembled WGS sequence"/>
</dbReference>
<accession>A0ABT1I0L5</accession>
<dbReference type="EMBL" id="JAMTCP010000039">
    <property type="protein sequence ID" value="MCP2261317.1"/>
    <property type="molecule type" value="Genomic_DNA"/>
</dbReference>
<sequence length="83" mass="8687">MIGNLTGGWGSTLSRQAPCRRWSAAAQQCGDLAHAQPVLRGEQQEFLVAGGEVVERGGDVELFGFKAGSGVVAVGGSRWASWL</sequence>
<comment type="caution">
    <text evidence="1">The sequence shown here is derived from an EMBL/GenBank/DDBJ whole genome shotgun (WGS) entry which is preliminary data.</text>
</comment>
<evidence type="ECO:0000313" key="2">
    <source>
        <dbReference type="Proteomes" id="UP001205311"/>
    </source>
</evidence>
<organism evidence="1 2">
    <name type="scientific">Streptoalloteichus tenebrarius (strain ATCC 17920 / DSM 40477 / JCM 4838 / CBS 697.72 / NBRC 16177 / NCIMB 11028 / NRRL B-12390 / A12253. 1 / ISP 5477)</name>
    <name type="common">Streptomyces tenebrarius</name>
    <dbReference type="NCBI Taxonomy" id="1933"/>
    <lineage>
        <taxon>Bacteria</taxon>
        <taxon>Bacillati</taxon>
        <taxon>Actinomycetota</taxon>
        <taxon>Actinomycetes</taxon>
        <taxon>Pseudonocardiales</taxon>
        <taxon>Pseudonocardiaceae</taxon>
        <taxon>Streptoalloteichus</taxon>
    </lineage>
</organism>
<evidence type="ECO:0000313" key="1">
    <source>
        <dbReference type="EMBL" id="MCP2261317.1"/>
    </source>
</evidence>
<name>A0ABT1I0L5_STRSD</name>
<keyword evidence="2" id="KW-1185">Reference proteome</keyword>
<proteinExistence type="predicted"/>